<keyword evidence="2" id="KW-1185">Reference proteome</keyword>
<dbReference type="Proteomes" id="UP001177260">
    <property type="component" value="Unassembled WGS sequence"/>
</dbReference>
<evidence type="ECO:0000313" key="2">
    <source>
        <dbReference type="Proteomes" id="UP001177260"/>
    </source>
</evidence>
<name>A0ACC3BBY9_9EURO</name>
<organism evidence="1 2">
    <name type="scientific">Aspergillus melleus</name>
    <dbReference type="NCBI Taxonomy" id="138277"/>
    <lineage>
        <taxon>Eukaryota</taxon>
        <taxon>Fungi</taxon>
        <taxon>Dikarya</taxon>
        <taxon>Ascomycota</taxon>
        <taxon>Pezizomycotina</taxon>
        <taxon>Eurotiomycetes</taxon>
        <taxon>Eurotiomycetidae</taxon>
        <taxon>Eurotiales</taxon>
        <taxon>Aspergillaceae</taxon>
        <taxon>Aspergillus</taxon>
        <taxon>Aspergillus subgen. Circumdati</taxon>
    </lineage>
</organism>
<dbReference type="EMBL" id="JAOPJF010000009">
    <property type="protein sequence ID" value="KAK1148083.1"/>
    <property type="molecule type" value="Genomic_DNA"/>
</dbReference>
<gene>
    <name evidence="1" type="ORF">N8T08_010719</name>
</gene>
<protein>
    <submittedName>
        <fullName evidence="1">Uncharacterized protein</fullName>
    </submittedName>
</protein>
<comment type="caution">
    <text evidence="1">The sequence shown here is derived from an EMBL/GenBank/DDBJ whole genome shotgun (WGS) entry which is preliminary data.</text>
</comment>
<sequence>MTDLIPSEYGLSVIKSVLGIAFETARRRKENRDKILEAFESIPESILSINLACGLLKPTEADEKLRQDFHTTLLKRMPELVDILLGKPACMVHSFFMFSTLANINKTDSLRINPGYLRVRSYMTFKISETLKVDEILSEWNSYMETLKERVTQMRDRLWSEVAYHSAEAHRLGAQTNTKLDTFGNRFNEIQSIIIALGPAIIDAMKTEFGNEFRKMERAIQANEVGAKAQTLLLYGFEELEQAGQVGGLGAHRFDNADGYLDTVPSEMITPISIFGASFILNLVRSPTRIVLSFFAGLYDGDDAQETPDISGPCGLVRSLIAQLLSHESLPEPDLSFLTYEWIDACRDDDLKALCELFKRLVLQVPRGTQLLNEPAAADANLYHRVLQIIHETGQFIDDLTAKYFQGPHHYLPVISRSHFQSNLITLGAVPSAGFSVLLLTICLTASSASKPKSTAHYVPPTHAKNRALYLATKALLSRVQSSNSTCISLIQARLLLALYEYTYGRPEDAFDAIAGCARMAYRAGLHLNCHPTDFKETHSDSDAELRAEGANTWWGIVICERAFFCEIGFQEQPLITIIPSDAILPSGTASEKRNNPFTPYLSISVNIEGNARGFDRSVQAACLLDKVFKSFAISDLNSKLVELHNLDMDIQTFLTELMRQCYSGDETSKYCQAIAITIRTLMKLHSHIIEHLGHKVDLQDQTLQGRYQKSQAALDTVAQMVLDIIETHHTPAPDIIPPTFSYMTRAALRYIRGQKNWKADPQLHSAEMRMRESLH</sequence>
<reference evidence="1 2" key="1">
    <citation type="journal article" date="2023" name="ACS Omega">
        <title>Identification of the Neoaspergillic Acid Biosynthesis Gene Cluster by Establishing an In Vitro CRISPR-Ribonucleoprotein Genetic System in Aspergillus melleus.</title>
        <authorList>
            <person name="Yuan B."/>
            <person name="Grau M.F."/>
            <person name="Murata R.M."/>
            <person name="Torok T."/>
            <person name="Venkateswaran K."/>
            <person name="Stajich J.E."/>
            <person name="Wang C.C.C."/>
        </authorList>
    </citation>
    <scope>NUCLEOTIDE SEQUENCE [LARGE SCALE GENOMIC DNA]</scope>
    <source>
        <strain evidence="1 2">IMV 1140</strain>
    </source>
</reference>
<evidence type="ECO:0000313" key="1">
    <source>
        <dbReference type="EMBL" id="KAK1148083.1"/>
    </source>
</evidence>
<proteinExistence type="predicted"/>
<accession>A0ACC3BBY9</accession>